<dbReference type="GO" id="GO:0047617">
    <property type="term" value="F:fatty acyl-CoA hydrolase activity"/>
    <property type="evidence" value="ECO:0007669"/>
    <property type="project" value="InterPro"/>
</dbReference>
<evidence type="ECO:0000259" key="3">
    <source>
        <dbReference type="Pfam" id="PF03061"/>
    </source>
</evidence>
<dbReference type="InterPro" id="IPR029069">
    <property type="entry name" value="HotDog_dom_sf"/>
</dbReference>
<gene>
    <name evidence="4" type="ORF">SAMN05216258_113105</name>
</gene>
<comment type="similarity">
    <text evidence="1">Belongs to the thioesterase PaaI family.</text>
</comment>
<keyword evidence="5" id="KW-1185">Reference proteome</keyword>
<dbReference type="PANTHER" id="PTHR21660:SF1">
    <property type="entry name" value="ACYL-COENZYME A THIOESTERASE 13"/>
    <property type="match status" value="1"/>
</dbReference>
<evidence type="ECO:0000313" key="5">
    <source>
        <dbReference type="Proteomes" id="UP000199377"/>
    </source>
</evidence>
<dbReference type="CDD" id="cd03443">
    <property type="entry name" value="PaaI_thioesterase"/>
    <property type="match status" value="1"/>
</dbReference>
<evidence type="ECO:0000313" key="4">
    <source>
        <dbReference type="EMBL" id="SFJ09226.1"/>
    </source>
</evidence>
<proteinExistence type="inferred from homology"/>
<dbReference type="OrthoDB" id="3477511at2"/>
<organism evidence="4 5">
    <name type="scientific">Albimonas pacifica</name>
    <dbReference type="NCBI Taxonomy" id="1114924"/>
    <lineage>
        <taxon>Bacteria</taxon>
        <taxon>Pseudomonadati</taxon>
        <taxon>Pseudomonadota</taxon>
        <taxon>Alphaproteobacteria</taxon>
        <taxon>Rhodobacterales</taxon>
        <taxon>Paracoccaceae</taxon>
        <taxon>Albimonas</taxon>
    </lineage>
</organism>
<protein>
    <submittedName>
        <fullName evidence="4">Uncharacterized domain 1-containing protein</fullName>
    </submittedName>
</protein>
<feature type="domain" description="Thioesterase" evidence="3">
    <location>
        <begin position="52"/>
        <end position="127"/>
    </location>
</feature>
<dbReference type="STRING" id="1114924.SAMN05216258_113105"/>
<evidence type="ECO:0000256" key="2">
    <source>
        <dbReference type="ARBA" id="ARBA00022801"/>
    </source>
</evidence>
<dbReference type="PANTHER" id="PTHR21660">
    <property type="entry name" value="THIOESTERASE SUPERFAMILY MEMBER-RELATED"/>
    <property type="match status" value="1"/>
</dbReference>
<dbReference type="EMBL" id="FOQH01000013">
    <property type="protein sequence ID" value="SFJ09226.1"/>
    <property type="molecule type" value="Genomic_DNA"/>
</dbReference>
<dbReference type="Proteomes" id="UP000199377">
    <property type="component" value="Unassembled WGS sequence"/>
</dbReference>
<dbReference type="InterPro" id="IPR039298">
    <property type="entry name" value="ACOT13"/>
</dbReference>
<dbReference type="RefSeq" id="WP_092865003.1">
    <property type="nucleotide sequence ID" value="NZ_FOQH01000013.1"/>
</dbReference>
<name>A0A1I3NKG9_9RHOB</name>
<keyword evidence="2" id="KW-0378">Hydrolase</keyword>
<sequence>MTATDAPTIHDAELRATPGSLFETMGLQRRTHFEGGRAVIEYMAGEHMCHSGGIVQGGFVTGWIDQSMAMALMSLVGVEQTPISLEIKISFFAPTRPGLVIAEGWVERAGRSTCFAEGTLRDKAGLLLAKGTSTVRLISRAKAEAGSRAALEAAKGRGA</sequence>
<dbReference type="AlphaFoldDB" id="A0A1I3NKG9"/>
<reference evidence="4 5" key="1">
    <citation type="submission" date="2016-10" db="EMBL/GenBank/DDBJ databases">
        <authorList>
            <person name="de Groot N.N."/>
        </authorList>
    </citation>
    <scope>NUCLEOTIDE SEQUENCE [LARGE SCALE GENOMIC DNA]</scope>
    <source>
        <strain evidence="4 5">CGMCC 1.11030</strain>
    </source>
</reference>
<evidence type="ECO:0000256" key="1">
    <source>
        <dbReference type="ARBA" id="ARBA00008324"/>
    </source>
</evidence>
<dbReference type="Gene3D" id="3.10.129.10">
    <property type="entry name" value="Hotdog Thioesterase"/>
    <property type="match status" value="1"/>
</dbReference>
<dbReference type="InterPro" id="IPR006683">
    <property type="entry name" value="Thioestr_dom"/>
</dbReference>
<dbReference type="SUPFAM" id="SSF54637">
    <property type="entry name" value="Thioesterase/thiol ester dehydrase-isomerase"/>
    <property type="match status" value="1"/>
</dbReference>
<dbReference type="Pfam" id="PF03061">
    <property type="entry name" value="4HBT"/>
    <property type="match status" value="1"/>
</dbReference>
<accession>A0A1I3NKG9</accession>